<sequence length="103" mass="12013">MNNIDFINSLKDNSFNLTCNDETLIKGETSDFDKFVNILLLSSYGFIVEKSVKYEGINSKYRFTLERGEIPIKFIGYHFLIKQHVYYKCVNGPQQKQKDNNST</sequence>
<gene>
    <name evidence="1" type="ORF">FWK35_00035427</name>
</gene>
<evidence type="ECO:0000313" key="1">
    <source>
        <dbReference type="EMBL" id="KAF0711567.1"/>
    </source>
</evidence>
<feature type="non-terminal residue" evidence="1">
    <location>
        <position position="103"/>
    </location>
</feature>
<accession>A0A6G0VWS6</accession>
<dbReference type="AlphaFoldDB" id="A0A6G0VWS6"/>
<dbReference type="Proteomes" id="UP000478052">
    <property type="component" value="Unassembled WGS sequence"/>
</dbReference>
<proteinExistence type="predicted"/>
<reference evidence="1 2" key="1">
    <citation type="submission" date="2019-08" db="EMBL/GenBank/DDBJ databases">
        <title>Whole genome of Aphis craccivora.</title>
        <authorList>
            <person name="Voronova N.V."/>
            <person name="Shulinski R.S."/>
            <person name="Bandarenka Y.V."/>
            <person name="Zhorov D.G."/>
            <person name="Warner D."/>
        </authorList>
    </citation>
    <scope>NUCLEOTIDE SEQUENCE [LARGE SCALE GENOMIC DNA]</scope>
    <source>
        <strain evidence="1">180601</strain>
        <tissue evidence="1">Whole Body</tissue>
    </source>
</reference>
<dbReference type="EMBL" id="VUJU01011218">
    <property type="protein sequence ID" value="KAF0711567.1"/>
    <property type="molecule type" value="Genomic_DNA"/>
</dbReference>
<protein>
    <submittedName>
        <fullName evidence="1">Dimer Tnp hAT domain-containing protein</fullName>
    </submittedName>
</protein>
<organism evidence="1 2">
    <name type="scientific">Aphis craccivora</name>
    <name type="common">Cowpea aphid</name>
    <dbReference type="NCBI Taxonomy" id="307492"/>
    <lineage>
        <taxon>Eukaryota</taxon>
        <taxon>Metazoa</taxon>
        <taxon>Ecdysozoa</taxon>
        <taxon>Arthropoda</taxon>
        <taxon>Hexapoda</taxon>
        <taxon>Insecta</taxon>
        <taxon>Pterygota</taxon>
        <taxon>Neoptera</taxon>
        <taxon>Paraneoptera</taxon>
        <taxon>Hemiptera</taxon>
        <taxon>Sternorrhyncha</taxon>
        <taxon>Aphidomorpha</taxon>
        <taxon>Aphidoidea</taxon>
        <taxon>Aphididae</taxon>
        <taxon>Aphidini</taxon>
        <taxon>Aphis</taxon>
        <taxon>Aphis</taxon>
    </lineage>
</organism>
<name>A0A6G0VWS6_APHCR</name>
<keyword evidence="2" id="KW-1185">Reference proteome</keyword>
<comment type="caution">
    <text evidence="1">The sequence shown here is derived from an EMBL/GenBank/DDBJ whole genome shotgun (WGS) entry which is preliminary data.</text>
</comment>
<evidence type="ECO:0000313" key="2">
    <source>
        <dbReference type="Proteomes" id="UP000478052"/>
    </source>
</evidence>